<dbReference type="RefSeq" id="XP_009541313.1">
    <property type="nucleotide sequence ID" value="XM_009543018.1"/>
</dbReference>
<dbReference type="GO" id="GO:0003725">
    <property type="term" value="F:double-stranded RNA binding"/>
    <property type="evidence" value="ECO:0007669"/>
    <property type="project" value="TreeGrafter"/>
</dbReference>
<proteinExistence type="predicted"/>
<organism evidence="4 5">
    <name type="scientific">Heterobasidion irregulare (strain TC 32-1)</name>
    <dbReference type="NCBI Taxonomy" id="747525"/>
    <lineage>
        <taxon>Eukaryota</taxon>
        <taxon>Fungi</taxon>
        <taxon>Dikarya</taxon>
        <taxon>Basidiomycota</taxon>
        <taxon>Agaricomycotina</taxon>
        <taxon>Agaricomycetes</taxon>
        <taxon>Russulales</taxon>
        <taxon>Bondarzewiaceae</taxon>
        <taxon>Heterobasidion</taxon>
        <taxon>Heterobasidion annosum species complex</taxon>
    </lineage>
</organism>
<evidence type="ECO:0000313" key="4">
    <source>
        <dbReference type="EMBL" id="ETW87408.1"/>
    </source>
</evidence>
<evidence type="ECO:0000313" key="5">
    <source>
        <dbReference type="Proteomes" id="UP000030671"/>
    </source>
</evidence>
<dbReference type="Gene3D" id="1.10.1520.10">
    <property type="entry name" value="Ribonuclease III domain"/>
    <property type="match status" value="1"/>
</dbReference>
<dbReference type="InterPro" id="IPR036389">
    <property type="entry name" value="RNase_III_sf"/>
</dbReference>
<keyword evidence="1" id="KW-0694">RNA-binding</keyword>
<dbReference type="STRING" id="747525.W4KNJ8"/>
<dbReference type="PANTHER" id="PTHR11207">
    <property type="entry name" value="RIBONUCLEASE III"/>
    <property type="match status" value="1"/>
</dbReference>
<dbReference type="PROSITE" id="PS50142">
    <property type="entry name" value="RNASE_3_2"/>
    <property type="match status" value="1"/>
</dbReference>
<protein>
    <recommendedName>
        <fullName evidence="3">RNase III domain-containing protein</fullName>
    </recommendedName>
</protein>
<evidence type="ECO:0000256" key="1">
    <source>
        <dbReference type="ARBA" id="ARBA00022884"/>
    </source>
</evidence>
<dbReference type="OrthoDB" id="416741at2759"/>
<evidence type="ECO:0000256" key="2">
    <source>
        <dbReference type="SAM" id="MobiDB-lite"/>
    </source>
</evidence>
<dbReference type="PANTHER" id="PTHR11207:SF0">
    <property type="entry name" value="RIBONUCLEASE 3"/>
    <property type="match status" value="1"/>
</dbReference>
<dbReference type="InParanoid" id="W4KNJ8"/>
<feature type="compositionally biased region" description="Basic and acidic residues" evidence="2">
    <location>
        <begin position="198"/>
        <end position="209"/>
    </location>
</feature>
<dbReference type="KEGG" id="hir:HETIRDRAFT_378341"/>
<feature type="domain" description="RNase III" evidence="3">
    <location>
        <begin position="30"/>
        <end position="158"/>
    </location>
</feature>
<dbReference type="Proteomes" id="UP000030671">
    <property type="component" value="Unassembled WGS sequence"/>
</dbReference>
<reference evidence="4 5" key="1">
    <citation type="journal article" date="2012" name="New Phytol.">
        <title>Insight into trade-off between wood decay and parasitism from the genome of a fungal forest pathogen.</title>
        <authorList>
            <person name="Olson A."/>
            <person name="Aerts A."/>
            <person name="Asiegbu F."/>
            <person name="Belbahri L."/>
            <person name="Bouzid O."/>
            <person name="Broberg A."/>
            <person name="Canback B."/>
            <person name="Coutinho P.M."/>
            <person name="Cullen D."/>
            <person name="Dalman K."/>
            <person name="Deflorio G."/>
            <person name="van Diepen L.T."/>
            <person name="Dunand C."/>
            <person name="Duplessis S."/>
            <person name="Durling M."/>
            <person name="Gonthier P."/>
            <person name="Grimwood J."/>
            <person name="Fossdal C.G."/>
            <person name="Hansson D."/>
            <person name="Henrissat B."/>
            <person name="Hietala A."/>
            <person name="Himmelstrand K."/>
            <person name="Hoffmeister D."/>
            <person name="Hogberg N."/>
            <person name="James T.Y."/>
            <person name="Karlsson M."/>
            <person name="Kohler A."/>
            <person name="Kues U."/>
            <person name="Lee Y.H."/>
            <person name="Lin Y.C."/>
            <person name="Lind M."/>
            <person name="Lindquist E."/>
            <person name="Lombard V."/>
            <person name="Lucas S."/>
            <person name="Lunden K."/>
            <person name="Morin E."/>
            <person name="Murat C."/>
            <person name="Park J."/>
            <person name="Raffaello T."/>
            <person name="Rouze P."/>
            <person name="Salamov A."/>
            <person name="Schmutz J."/>
            <person name="Solheim H."/>
            <person name="Stahlberg J."/>
            <person name="Velez H."/>
            <person name="de Vries R.P."/>
            <person name="Wiebenga A."/>
            <person name="Woodward S."/>
            <person name="Yakovlev I."/>
            <person name="Garbelotto M."/>
            <person name="Martin F."/>
            <person name="Grigoriev I.V."/>
            <person name="Stenlid J."/>
        </authorList>
    </citation>
    <scope>NUCLEOTIDE SEQUENCE [LARGE SCALE GENOMIC DNA]</scope>
    <source>
        <strain evidence="4 5">TC 32-1</strain>
    </source>
</reference>
<gene>
    <name evidence="4" type="ORF">HETIRDRAFT_378341</name>
</gene>
<sequence length="356" mass="40158">MPVDTHHYNDILNSAIITISGDAFHADLPNIDKDAWSAILYPKSAKDKDENQRLEFLGDAVMYLCIGLELYERYPDATPHFLTALRQPLLTNLVFSMLIEKMDQRAARSCSILEQFATLRKQAWITAKQVRARIPKSTVKSVADTLEMVIGTVFLHGGLKPVRDWVSETYGTVITEAVKVWYNCKNPGDASPSKKRKREDDIEAHETPCSKKRKKLSIETSKLKTPKPKTPSKLDSFSLPALMSQLISTSKNHGKSARTEVRLVSSILLSIIRNRCLRHLALPWLRQIDLCPSSSTLQTTMTTPMRMTTALWMLKGQLSMFPYGLTLLTTKRKMFQGPNPQALHLIHLSPGHAMMT</sequence>
<dbReference type="GO" id="GO:0010468">
    <property type="term" value="P:regulation of gene expression"/>
    <property type="evidence" value="ECO:0007669"/>
    <property type="project" value="TreeGrafter"/>
</dbReference>
<dbReference type="CDD" id="cd00593">
    <property type="entry name" value="RIBOc"/>
    <property type="match status" value="1"/>
</dbReference>
<accession>W4KNJ8</accession>
<keyword evidence="5" id="KW-1185">Reference proteome</keyword>
<dbReference type="HOGENOM" id="CLU_778576_0_0_1"/>
<dbReference type="Pfam" id="PF00636">
    <property type="entry name" value="Ribonuclease_3"/>
    <property type="match status" value="1"/>
</dbReference>
<name>W4KNJ8_HETIT</name>
<dbReference type="InterPro" id="IPR000999">
    <property type="entry name" value="RNase_III_dom"/>
</dbReference>
<dbReference type="GO" id="GO:0004525">
    <property type="term" value="F:ribonuclease III activity"/>
    <property type="evidence" value="ECO:0007669"/>
    <property type="project" value="InterPro"/>
</dbReference>
<dbReference type="eggNOG" id="ENOG502R195">
    <property type="taxonomic scope" value="Eukaryota"/>
</dbReference>
<dbReference type="SMART" id="SM00535">
    <property type="entry name" value="RIBOc"/>
    <property type="match status" value="1"/>
</dbReference>
<dbReference type="AlphaFoldDB" id="W4KNJ8"/>
<dbReference type="SUPFAM" id="SSF69065">
    <property type="entry name" value="RNase III domain-like"/>
    <property type="match status" value="1"/>
</dbReference>
<evidence type="ECO:0000259" key="3">
    <source>
        <dbReference type="PROSITE" id="PS50142"/>
    </source>
</evidence>
<dbReference type="GeneID" id="20671921"/>
<feature type="region of interest" description="Disordered" evidence="2">
    <location>
        <begin position="188"/>
        <end position="234"/>
    </location>
</feature>
<dbReference type="EMBL" id="KI925454">
    <property type="protein sequence ID" value="ETW87408.1"/>
    <property type="molecule type" value="Genomic_DNA"/>
</dbReference>
<dbReference type="GO" id="GO:0006396">
    <property type="term" value="P:RNA processing"/>
    <property type="evidence" value="ECO:0007669"/>
    <property type="project" value="InterPro"/>
</dbReference>
<dbReference type="PROSITE" id="PS00517">
    <property type="entry name" value="RNASE_3_1"/>
    <property type="match status" value="1"/>
</dbReference>